<dbReference type="EMBL" id="CP040818">
    <property type="protein sequence ID" value="QDL91412.1"/>
    <property type="molecule type" value="Genomic_DNA"/>
</dbReference>
<dbReference type="RefSeq" id="WP_138577833.1">
    <property type="nucleotide sequence ID" value="NZ_CP040818.1"/>
</dbReference>
<dbReference type="Proteomes" id="UP000305888">
    <property type="component" value="Chromosome"/>
</dbReference>
<gene>
    <name evidence="1" type="ORF">FDP22_06210</name>
</gene>
<sequence length="437" mass="48271">MIGLQDHPQRYALANELHARPFPELHAPCRAVYLAIKPERDAASRDRRRDLAHLIALLDRHGAPHPPPGADHYYGTIGRVSLKWERHTEFVTYTMFTDGVADPPFSGQMEEIFPRDWLAEAPGRLLTSALVRVEPVPPGIDPDTPLADAALAGHFDGWFVRESLAVSRVLDDQAVIAGDFRIDANGHTRFAVLARPGMGSRRLGRIVQRLLEIETYKSSAMLTLPVARQVASRAAEIDAELSDLVSAMARGEGDEAATLDRLLAMTAEIEALSTRSAFRFGAAEAYEAIVNQRIEVLREERLAGRQTFGEFMTRRFDPAMRTCRSAKKRMDELSLRAARAADMLRTRVDVAVAAQNRALLESMDRRAALQLRLQETVEGLSVVAISYYAVSLAGYLLAPLGHLAGVDKGTVTAIATLPVIFVVWRMVKRIRAHLGGD</sequence>
<name>A0A5B8FY30_9RHOB</name>
<dbReference type="Pfam" id="PF11902">
    <property type="entry name" value="DUF3422"/>
    <property type="match status" value="1"/>
</dbReference>
<accession>A0A5B8FY30</accession>
<organism evidence="1 2">
    <name type="scientific">Paroceanicella profunda</name>
    <dbReference type="NCBI Taxonomy" id="2579971"/>
    <lineage>
        <taxon>Bacteria</taxon>
        <taxon>Pseudomonadati</taxon>
        <taxon>Pseudomonadota</taxon>
        <taxon>Alphaproteobacteria</taxon>
        <taxon>Rhodobacterales</taxon>
        <taxon>Paracoccaceae</taxon>
        <taxon>Paroceanicella</taxon>
    </lineage>
</organism>
<reference evidence="1 2" key="1">
    <citation type="submission" date="2019-06" db="EMBL/GenBank/DDBJ databases">
        <title>Genome sequence of Rhodobacteraceae bacterium D4M1.</title>
        <authorList>
            <person name="Cao J."/>
        </authorList>
    </citation>
    <scope>NUCLEOTIDE SEQUENCE [LARGE SCALE GENOMIC DNA]</scope>
    <source>
        <strain evidence="1 2">D4M1</strain>
    </source>
</reference>
<protein>
    <submittedName>
        <fullName evidence="1">DUF3422 domain-containing protein</fullName>
    </submittedName>
</protein>
<keyword evidence="2" id="KW-1185">Reference proteome</keyword>
<dbReference type="InterPro" id="IPR021830">
    <property type="entry name" value="DUF3422"/>
</dbReference>
<proteinExistence type="predicted"/>
<dbReference type="AlphaFoldDB" id="A0A5B8FY30"/>
<evidence type="ECO:0000313" key="2">
    <source>
        <dbReference type="Proteomes" id="UP000305888"/>
    </source>
</evidence>
<evidence type="ECO:0000313" key="1">
    <source>
        <dbReference type="EMBL" id="QDL91412.1"/>
    </source>
</evidence>
<dbReference type="KEGG" id="ppru:FDP22_06210"/>
<dbReference type="OrthoDB" id="9767470at2"/>